<comment type="pathway">
    <text evidence="7">Amino-acid biosynthesis; L-arginine biosynthesis [regulation].</text>
</comment>
<dbReference type="UniPathway" id="UPA00068"/>
<keyword evidence="5 7" id="KW-0238">DNA-binding</keyword>
<comment type="function">
    <text evidence="7">Regulates arginine biosynthesis genes.</text>
</comment>
<evidence type="ECO:0000256" key="4">
    <source>
        <dbReference type="ARBA" id="ARBA00023015"/>
    </source>
</evidence>
<dbReference type="RefSeq" id="WP_007049277.1">
    <property type="nucleotide sequence ID" value="NZ_CABKNJ010000005.1"/>
</dbReference>
<reference evidence="11 12" key="1">
    <citation type="submission" date="2018-08" db="EMBL/GenBank/DDBJ databases">
        <title>A genome reference for cultivated species of the human gut microbiota.</title>
        <authorList>
            <person name="Zou Y."/>
            <person name="Xue W."/>
            <person name="Luo G."/>
        </authorList>
    </citation>
    <scope>NUCLEOTIDE SEQUENCE [LARGE SCALE GENOMIC DNA]</scope>
    <source>
        <strain evidence="11 12">AM25-6</strain>
    </source>
</reference>
<dbReference type="Pfam" id="PF01316">
    <property type="entry name" value="Arg_repressor"/>
    <property type="match status" value="1"/>
</dbReference>
<dbReference type="GO" id="GO:0006526">
    <property type="term" value="P:L-arginine biosynthetic process"/>
    <property type="evidence" value="ECO:0007669"/>
    <property type="project" value="UniProtKB-UniPathway"/>
</dbReference>
<name>A0A3E3DYI3_9FIRM</name>
<dbReference type="Proteomes" id="UP000261212">
    <property type="component" value="Unassembled WGS sequence"/>
</dbReference>
<gene>
    <name evidence="7" type="primary">argR</name>
    <name evidence="11" type="ORF">DW687_06160</name>
</gene>
<dbReference type="NCBIfam" id="TIGR01529">
    <property type="entry name" value="argR_whole"/>
    <property type="match status" value="1"/>
</dbReference>
<evidence type="ECO:0000259" key="9">
    <source>
        <dbReference type="Pfam" id="PF01316"/>
    </source>
</evidence>
<dbReference type="Pfam" id="PF02863">
    <property type="entry name" value="Arg_repressor_C"/>
    <property type="match status" value="1"/>
</dbReference>
<feature type="domain" description="Arginine repressor C-terminal" evidence="10">
    <location>
        <begin position="79"/>
        <end position="145"/>
    </location>
</feature>
<sequence>MKIDRHSKILEILNKYEVETQEDLTEYLREAGINVTQATVSRDIRQMKLVKVMTKSGKYKYAAYSNQSSELDDRIVNVFREAVLTIDYAANFVCLHTITGMAQAAGVAIDALKLNEIIGTVAGDDTLFILVRTEDNAKALVKKFESLLKKG</sequence>
<comment type="caution">
    <text evidence="11">The sequence shown here is derived from an EMBL/GenBank/DDBJ whole genome shotgun (WGS) entry which is preliminary data.</text>
</comment>
<keyword evidence="7" id="KW-0028">Amino-acid biosynthesis</keyword>
<evidence type="ECO:0000256" key="5">
    <source>
        <dbReference type="ARBA" id="ARBA00023125"/>
    </source>
</evidence>
<proteinExistence type="inferred from homology"/>
<evidence type="ECO:0000259" key="10">
    <source>
        <dbReference type="Pfam" id="PF02863"/>
    </source>
</evidence>
<evidence type="ECO:0000313" key="11">
    <source>
        <dbReference type="EMBL" id="RGD74347.1"/>
    </source>
</evidence>
<dbReference type="InterPro" id="IPR001669">
    <property type="entry name" value="Arg_repress"/>
</dbReference>
<dbReference type="GO" id="GO:1900079">
    <property type="term" value="P:regulation of arginine biosynthetic process"/>
    <property type="evidence" value="ECO:0007669"/>
    <property type="project" value="UniProtKB-UniRule"/>
</dbReference>
<dbReference type="EMBL" id="QUSM01000003">
    <property type="protein sequence ID" value="RGD74347.1"/>
    <property type="molecule type" value="Genomic_DNA"/>
</dbReference>
<accession>A0A3E3DYI3</accession>
<dbReference type="PRINTS" id="PR01467">
    <property type="entry name" value="ARGREPRESSOR"/>
</dbReference>
<evidence type="ECO:0000256" key="6">
    <source>
        <dbReference type="ARBA" id="ARBA00023163"/>
    </source>
</evidence>
<evidence type="ECO:0000256" key="1">
    <source>
        <dbReference type="ARBA" id="ARBA00004496"/>
    </source>
</evidence>
<feature type="domain" description="Arginine repressor DNA-binding" evidence="9">
    <location>
        <begin position="2"/>
        <end position="67"/>
    </location>
</feature>
<dbReference type="InterPro" id="IPR020899">
    <property type="entry name" value="Arg_repress_C"/>
</dbReference>
<keyword evidence="7" id="KW-0055">Arginine biosynthesis</keyword>
<dbReference type="GeneID" id="97999713"/>
<evidence type="ECO:0000313" key="12">
    <source>
        <dbReference type="Proteomes" id="UP000261212"/>
    </source>
</evidence>
<evidence type="ECO:0000256" key="7">
    <source>
        <dbReference type="HAMAP-Rule" id="MF_00173"/>
    </source>
</evidence>
<dbReference type="PANTHER" id="PTHR34471:SF1">
    <property type="entry name" value="ARGININE REPRESSOR"/>
    <property type="match status" value="1"/>
</dbReference>
<dbReference type="AlphaFoldDB" id="A0A3E3DYI3"/>
<dbReference type="GO" id="GO:0034618">
    <property type="term" value="F:arginine binding"/>
    <property type="evidence" value="ECO:0007669"/>
    <property type="project" value="InterPro"/>
</dbReference>
<dbReference type="GO" id="GO:0003677">
    <property type="term" value="F:DNA binding"/>
    <property type="evidence" value="ECO:0007669"/>
    <property type="project" value="UniProtKB-KW"/>
</dbReference>
<comment type="subcellular location">
    <subcellularLocation>
        <location evidence="1 7">Cytoplasm</location>
    </subcellularLocation>
</comment>
<protein>
    <recommendedName>
        <fullName evidence="7 8">Arginine repressor</fullName>
    </recommendedName>
</protein>
<dbReference type="GO" id="GO:0003700">
    <property type="term" value="F:DNA-binding transcription factor activity"/>
    <property type="evidence" value="ECO:0007669"/>
    <property type="project" value="UniProtKB-UniRule"/>
</dbReference>
<keyword evidence="4 7" id="KW-0805">Transcription regulation</keyword>
<dbReference type="SUPFAM" id="SSF55252">
    <property type="entry name" value="C-terminal domain of arginine repressor"/>
    <property type="match status" value="1"/>
</dbReference>
<dbReference type="InterPro" id="IPR036390">
    <property type="entry name" value="WH_DNA-bd_sf"/>
</dbReference>
<dbReference type="Gene3D" id="3.30.1360.40">
    <property type="match status" value="1"/>
</dbReference>
<dbReference type="HAMAP" id="MF_00173">
    <property type="entry name" value="Arg_repressor"/>
    <property type="match status" value="1"/>
</dbReference>
<keyword evidence="7" id="KW-0678">Repressor</keyword>
<dbReference type="GO" id="GO:0005737">
    <property type="term" value="C:cytoplasm"/>
    <property type="evidence" value="ECO:0007669"/>
    <property type="project" value="UniProtKB-SubCell"/>
</dbReference>
<dbReference type="InterPro" id="IPR020900">
    <property type="entry name" value="Arg_repress_DNA-bd"/>
</dbReference>
<keyword evidence="6 7" id="KW-0804">Transcription</keyword>
<dbReference type="InterPro" id="IPR036388">
    <property type="entry name" value="WH-like_DNA-bd_sf"/>
</dbReference>
<dbReference type="GO" id="GO:0051259">
    <property type="term" value="P:protein complex oligomerization"/>
    <property type="evidence" value="ECO:0007669"/>
    <property type="project" value="InterPro"/>
</dbReference>
<dbReference type="InterPro" id="IPR036251">
    <property type="entry name" value="Arg_repress_C_sf"/>
</dbReference>
<dbReference type="Gene3D" id="1.10.10.10">
    <property type="entry name" value="Winged helix-like DNA-binding domain superfamily/Winged helix DNA-binding domain"/>
    <property type="match status" value="1"/>
</dbReference>
<dbReference type="PANTHER" id="PTHR34471">
    <property type="entry name" value="ARGININE REPRESSOR"/>
    <property type="match status" value="1"/>
</dbReference>
<comment type="similarity">
    <text evidence="2 7">Belongs to the ArgR family.</text>
</comment>
<evidence type="ECO:0000256" key="2">
    <source>
        <dbReference type="ARBA" id="ARBA00008316"/>
    </source>
</evidence>
<keyword evidence="3 7" id="KW-0963">Cytoplasm</keyword>
<evidence type="ECO:0000256" key="8">
    <source>
        <dbReference type="NCBIfam" id="TIGR01529"/>
    </source>
</evidence>
<organism evidence="11 12">
    <name type="scientific">Anaerofustis stercorihominis</name>
    <dbReference type="NCBI Taxonomy" id="214853"/>
    <lineage>
        <taxon>Bacteria</taxon>
        <taxon>Bacillati</taxon>
        <taxon>Bacillota</taxon>
        <taxon>Clostridia</taxon>
        <taxon>Eubacteriales</taxon>
        <taxon>Eubacteriaceae</taxon>
        <taxon>Anaerofustis</taxon>
    </lineage>
</organism>
<dbReference type="SUPFAM" id="SSF46785">
    <property type="entry name" value="Winged helix' DNA-binding domain"/>
    <property type="match status" value="1"/>
</dbReference>
<evidence type="ECO:0000256" key="3">
    <source>
        <dbReference type="ARBA" id="ARBA00022490"/>
    </source>
</evidence>
<dbReference type="NCBIfam" id="NF001680">
    <property type="entry name" value="PRK00441.1"/>
    <property type="match status" value="1"/>
</dbReference>